<gene>
    <name evidence="1" type="ORF">M437DRAFT_88441</name>
</gene>
<dbReference type="GeneID" id="63922207"/>
<sequence length="780" mass="86937">MASNAVTLPITHGALRVSRMIPGEVWSQILKFLAEKDLKAVVLAQCPAPDQAVRLFWEVITPQNNKLAVLYQKVAHNPQALANHVQSLTMNFEAPGEQLATCTLAFPCLQKLRIVHNVHYYENVFEKTHIHIKTLIGPALTHLDIGTPEHESDATKPLVDNFFQALTQCSNLHTLSIRVCVRDSLRVFARAMSTCCKLQVLVLDKYTENLVNSSTLKAIANLPKLTSLKINKLIDLPLVSLISDIKTPFEALTSLELSIGAEAAVSLLPRTQQLRSLRLTIHGNKSIFPTFLKLPLLEHLELSFQNFTLTGVDYKQLVHLSNLTHLGLCSAGEEGASGLNTENVCALFLVDILSGLTLLQHFRLAANDTFDDEFLVALGRRCANLSSLRLSGAFELVGLCNETEVVFPSWQHLEIGDVTTKDPWMDEGAENTLANNIARAVRTHAPCLMMFHASEELDENHLLASKVERAWKIDWNVYGTSPYFHHLQFPSLQSFSVRLCENGPLSPPHLNQFIEPQLKHVIVEDHPTIATLGPGQTIFNHLTTLHTGMDGAAARELFPHMPTITDLGLYVDHHDGIVDWLAYLPRLRSLELIARAHILLTTRYLRGLQNLSLSMLSIHGEGGSGFNGHMITANDIDTLFGSHRTLISLEVAWEGDSRSANNPSFLQYSPHLLVERVATHYPALETLILPAPCAAIDLGRLPARALRSKLQYLQVERVAAPTVNPITRPVEYRTAILSMACKLIKHFPRLLDLMSNQDEDVVDEVFRDFETMRRAGLARR</sequence>
<proteinExistence type="predicted"/>
<organism evidence="1 2">
    <name type="scientific">Aureobasidium melanogenum (strain CBS 110374)</name>
    <name type="common">Aureobasidium pullulans var. melanogenum</name>
    <dbReference type="NCBI Taxonomy" id="1043003"/>
    <lineage>
        <taxon>Eukaryota</taxon>
        <taxon>Fungi</taxon>
        <taxon>Dikarya</taxon>
        <taxon>Ascomycota</taxon>
        <taxon>Pezizomycotina</taxon>
        <taxon>Dothideomycetes</taxon>
        <taxon>Dothideomycetidae</taxon>
        <taxon>Dothideales</taxon>
        <taxon>Saccotheciaceae</taxon>
        <taxon>Aureobasidium</taxon>
    </lineage>
</organism>
<evidence type="ECO:0000313" key="1">
    <source>
        <dbReference type="EMBL" id="KEQ58672.1"/>
    </source>
</evidence>
<protein>
    <recommendedName>
        <fullName evidence="3">F-box domain-containing protein</fullName>
    </recommendedName>
</protein>
<dbReference type="SUPFAM" id="SSF52047">
    <property type="entry name" value="RNI-like"/>
    <property type="match status" value="1"/>
</dbReference>
<dbReference type="HOGENOM" id="CLU_359000_0_0_1"/>
<reference evidence="1 2" key="1">
    <citation type="journal article" date="2014" name="BMC Genomics">
        <title>Genome sequencing of four Aureobasidium pullulans varieties: biotechnological potential, stress tolerance, and description of new species.</title>
        <authorList>
            <person name="Gostin Ar C."/>
            <person name="Ohm R.A."/>
            <person name="Kogej T."/>
            <person name="Sonjak S."/>
            <person name="Turk M."/>
            <person name="Zajc J."/>
            <person name="Zalar P."/>
            <person name="Grube M."/>
            <person name="Sun H."/>
            <person name="Han J."/>
            <person name="Sharma A."/>
            <person name="Chiniquy J."/>
            <person name="Ngan C.Y."/>
            <person name="Lipzen A."/>
            <person name="Barry K."/>
            <person name="Grigoriev I.V."/>
            <person name="Gunde-Cimerman N."/>
        </authorList>
    </citation>
    <scope>NUCLEOTIDE SEQUENCE [LARGE SCALE GENOMIC DNA]</scope>
    <source>
        <strain evidence="1 2">CBS 110374</strain>
    </source>
</reference>
<dbReference type="EMBL" id="KL584853">
    <property type="protein sequence ID" value="KEQ58672.1"/>
    <property type="molecule type" value="Genomic_DNA"/>
</dbReference>
<dbReference type="PANTHER" id="PTHR13318">
    <property type="entry name" value="PARTNER OF PAIRED, ISOFORM B-RELATED"/>
    <property type="match status" value="1"/>
</dbReference>
<keyword evidence="2" id="KW-1185">Reference proteome</keyword>
<evidence type="ECO:0008006" key="3">
    <source>
        <dbReference type="Google" id="ProtNLM"/>
    </source>
</evidence>
<dbReference type="Proteomes" id="UP000030672">
    <property type="component" value="Unassembled WGS sequence"/>
</dbReference>
<accession>A0A074VLY4</accession>
<dbReference type="RefSeq" id="XP_040875695.1">
    <property type="nucleotide sequence ID" value="XM_041028834.1"/>
</dbReference>
<dbReference type="AlphaFoldDB" id="A0A074VLY4"/>
<evidence type="ECO:0000313" key="2">
    <source>
        <dbReference type="Proteomes" id="UP000030672"/>
    </source>
</evidence>
<name>A0A074VLY4_AURM1</name>
<dbReference type="InterPro" id="IPR032675">
    <property type="entry name" value="LRR_dom_sf"/>
</dbReference>
<dbReference type="GO" id="GO:0019005">
    <property type="term" value="C:SCF ubiquitin ligase complex"/>
    <property type="evidence" value="ECO:0007669"/>
    <property type="project" value="TreeGrafter"/>
</dbReference>
<dbReference type="Gene3D" id="3.80.10.10">
    <property type="entry name" value="Ribonuclease Inhibitor"/>
    <property type="match status" value="2"/>
</dbReference>
<dbReference type="GO" id="GO:0031146">
    <property type="term" value="P:SCF-dependent proteasomal ubiquitin-dependent protein catabolic process"/>
    <property type="evidence" value="ECO:0007669"/>
    <property type="project" value="TreeGrafter"/>
</dbReference>